<dbReference type="InterPro" id="IPR001279">
    <property type="entry name" value="Metallo-B-lactamas"/>
</dbReference>
<dbReference type="eggNOG" id="COG2220">
    <property type="taxonomic scope" value="Bacteria"/>
</dbReference>
<dbReference type="AlphaFoldDB" id="B8DQF1"/>
<dbReference type="SUPFAM" id="SSF56281">
    <property type="entry name" value="Metallo-hydrolase/oxidoreductase"/>
    <property type="match status" value="1"/>
</dbReference>
<dbReference type="InterPro" id="IPR036866">
    <property type="entry name" value="RibonucZ/Hydroxyglut_hydro"/>
</dbReference>
<dbReference type="KEGG" id="dvm:DvMF_2127"/>
<feature type="domain" description="Metallo-beta-lactamase" evidence="3">
    <location>
        <begin position="25"/>
        <end position="197"/>
    </location>
</feature>
<accession>B8DQF1</accession>
<dbReference type="PANTHER" id="PTHR43546">
    <property type="entry name" value="UPF0173 METAL-DEPENDENT HYDROLASE MJ1163-RELATED"/>
    <property type="match status" value="1"/>
</dbReference>
<dbReference type="InterPro" id="IPR050114">
    <property type="entry name" value="UPF0173_UPF0282_UlaG_hydrolase"/>
</dbReference>
<gene>
    <name evidence="4" type="ordered locus">DvMF_2127</name>
</gene>
<dbReference type="STRING" id="883.DvMF_2127"/>
<evidence type="ECO:0000313" key="4">
    <source>
        <dbReference type="EMBL" id="ACL09070.1"/>
    </source>
</evidence>
<comment type="similarity">
    <text evidence="2">Belongs to the UPF0173 family.</text>
</comment>
<sequence>MQYSLTWHGHANFQISCDGANGLANVLIDPFFEGNPSASTPWSDIAPPDLVLVTHDHGDHVGQAVQICNASGALLGCIVGTAQRLLDEGLRPGLLLNSIGFNIGGTVTHKGVSVTMTQAFHSSESGAPVGYIVTMPGGFTFYHAGDTGIFASMELWGRLHSIDLAMLPIGGTFTMDARQAAMASAMLRTRSVVPMHWGTFPVLEQNTERFREQLRNHAPDCRLFDMKPGDTITLDMGEDGRGCAYC</sequence>
<dbReference type="HOGENOM" id="CLU_070010_4_0_7"/>
<dbReference type="OrthoDB" id="9789133at2"/>
<keyword evidence="1 2" id="KW-0378">Hydrolase</keyword>
<protein>
    <recommendedName>
        <fullName evidence="2">UPF0173 metal-dependent hydrolase DvMF_2127</fullName>
    </recommendedName>
</protein>
<dbReference type="HAMAP" id="MF_00457">
    <property type="entry name" value="UPF0173"/>
    <property type="match status" value="1"/>
</dbReference>
<dbReference type="GO" id="GO:0016787">
    <property type="term" value="F:hydrolase activity"/>
    <property type="evidence" value="ECO:0007669"/>
    <property type="project" value="UniProtKB-UniRule"/>
</dbReference>
<dbReference type="InterPro" id="IPR022877">
    <property type="entry name" value="UPF0173"/>
</dbReference>
<dbReference type="Gene3D" id="3.60.15.10">
    <property type="entry name" value="Ribonuclease Z/Hydroxyacylglutathione hydrolase-like"/>
    <property type="match status" value="1"/>
</dbReference>
<evidence type="ECO:0000256" key="1">
    <source>
        <dbReference type="ARBA" id="ARBA00022801"/>
    </source>
</evidence>
<dbReference type="PANTHER" id="PTHR43546:SF3">
    <property type="entry name" value="UPF0173 METAL-DEPENDENT HYDROLASE MJ1163"/>
    <property type="match status" value="1"/>
</dbReference>
<reference evidence="4" key="1">
    <citation type="submission" date="2008-10" db="EMBL/GenBank/DDBJ databases">
        <title>Complete sequence of Desulfovibrio vulgaris str. 'Miyazaki F'.</title>
        <authorList>
            <person name="Lucas S."/>
            <person name="Copeland A."/>
            <person name="Lapidus A."/>
            <person name="Glavina del Rio T."/>
            <person name="Dalin E."/>
            <person name="Tice H."/>
            <person name="Bruce D."/>
            <person name="Goodwin L."/>
            <person name="Pitluck S."/>
            <person name="Sims D."/>
            <person name="Brettin T."/>
            <person name="Detter J.C."/>
            <person name="Han C."/>
            <person name="Larimer F."/>
            <person name="Land M."/>
            <person name="Hauser L."/>
            <person name="Kyrpides N."/>
            <person name="Mikhailova N."/>
            <person name="Hazen T.C."/>
            <person name="Richardson P."/>
        </authorList>
    </citation>
    <scope>NUCLEOTIDE SEQUENCE</scope>
    <source>
        <strain evidence="4">Miyazaki F</strain>
    </source>
</reference>
<dbReference type="EMBL" id="CP001197">
    <property type="protein sequence ID" value="ACL09070.1"/>
    <property type="molecule type" value="Genomic_DNA"/>
</dbReference>
<proteinExistence type="inferred from homology"/>
<evidence type="ECO:0000259" key="3">
    <source>
        <dbReference type="Pfam" id="PF12706"/>
    </source>
</evidence>
<organism evidence="4">
    <name type="scientific">Nitratidesulfovibrio vulgaris (strain DSM 19637 / Miyazaki F)</name>
    <name type="common">Desulfovibrio vulgaris</name>
    <dbReference type="NCBI Taxonomy" id="883"/>
    <lineage>
        <taxon>Bacteria</taxon>
        <taxon>Pseudomonadati</taxon>
        <taxon>Thermodesulfobacteriota</taxon>
        <taxon>Desulfovibrionia</taxon>
        <taxon>Desulfovibrionales</taxon>
        <taxon>Desulfovibrionaceae</taxon>
        <taxon>Nitratidesulfovibrio</taxon>
    </lineage>
</organism>
<dbReference type="Pfam" id="PF12706">
    <property type="entry name" value="Lactamase_B_2"/>
    <property type="match status" value="1"/>
</dbReference>
<dbReference type="NCBIfam" id="NF001911">
    <property type="entry name" value="PRK00685.1"/>
    <property type="match status" value="1"/>
</dbReference>
<name>B8DQF1_NITV9</name>
<evidence type="ECO:0000256" key="2">
    <source>
        <dbReference type="HAMAP-Rule" id="MF_00457"/>
    </source>
</evidence>